<keyword evidence="3" id="KW-1185">Reference proteome</keyword>
<dbReference type="PROSITE" id="PS50181">
    <property type="entry name" value="FBOX"/>
    <property type="match status" value="1"/>
</dbReference>
<dbReference type="SUPFAM" id="SSF52047">
    <property type="entry name" value="RNI-like"/>
    <property type="match status" value="1"/>
</dbReference>
<reference evidence="2" key="1">
    <citation type="submission" date="2023-07" db="EMBL/GenBank/DDBJ databases">
        <title>A chromosome-level genome assembly of Lolium multiflorum.</title>
        <authorList>
            <person name="Chen Y."/>
            <person name="Copetti D."/>
            <person name="Kolliker R."/>
            <person name="Studer B."/>
        </authorList>
    </citation>
    <scope>NUCLEOTIDE SEQUENCE</scope>
    <source>
        <strain evidence="2">02402/16</strain>
        <tissue evidence="2">Leaf</tissue>
    </source>
</reference>
<dbReference type="InterPro" id="IPR032675">
    <property type="entry name" value="LRR_dom_sf"/>
</dbReference>
<dbReference type="Gene3D" id="1.20.1280.50">
    <property type="match status" value="1"/>
</dbReference>
<accession>A0AAD8QV88</accession>
<name>A0AAD8QV88_LOLMU</name>
<dbReference type="PANTHER" id="PTHR38926:SF43">
    <property type="entry name" value="F-BOX DOMAIN-CONTAINING PROTEIN"/>
    <property type="match status" value="1"/>
</dbReference>
<dbReference type="Gene3D" id="3.80.10.10">
    <property type="entry name" value="Ribonuclease Inhibitor"/>
    <property type="match status" value="1"/>
</dbReference>
<sequence>MPSPSAPPPTATARSRSKKALRTFHVSVFNLMPLPPPTQDWADLPLDALLCVLHKLDTVELLIGGVAGVCRSWRRAAREEPSLWRRIDLRGQSVPPFRWRDSFNIMMRDALRLSAGQCETFFGEYLHNDTLLYIVEQAPSLKSLHLIRSYRLSQEVFLKAIKKLPLLEELELSLCAYNSKVLELVAQECPRLKHFRHVWNSYHVNRSKCKDDKVAFAIAKMHGLRSLHLIADYITNTGLTAIIDNCPRLEYLNIRDCPRVRMDDNLAKKCACIIMDDCEYSLPPSPGGRFCCSPRNVPDTEGDYYDDNDDDSSSTSYDLPDVYDPERVFDIKSMLRYT</sequence>
<evidence type="ECO:0000259" key="1">
    <source>
        <dbReference type="PROSITE" id="PS50181"/>
    </source>
</evidence>
<dbReference type="Pfam" id="PF12937">
    <property type="entry name" value="F-box-like"/>
    <property type="match status" value="1"/>
</dbReference>
<dbReference type="SMART" id="SM00256">
    <property type="entry name" value="FBOX"/>
    <property type="match status" value="1"/>
</dbReference>
<evidence type="ECO:0000313" key="3">
    <source>
        <dbReference type="Proteomes" id="UP001231189"/>
    </source>
</evidence>
<comment type="caution">
    <text evidence="2">The sequence shown here is derived from an EMBL/GenBank/DDBJ whole genome shotgun (WGS) entry which is preliminary data.</text>
</comment>
<dbReference type="Proteomes" id="UP001231189">
    <property type="component" value="Unassembled WGS sequence"/>
</dbReference>
<protein>
    <recommendedName>
        <fullName evidence="1">F-box domain-containing protein</fullName>
    </recommendedName>
</protein>
<feature type="domain" description="F-box" evidence="1">
    <location>
        <begin position="38"/>
        <end position="87"/>
    </location>
</feature>
<gene>
    <name evidence="2" type="ORF">QYE76_032980</name>
</gene>
<dbReference type="AlphaFoldDB" id="A0AAD8QV88"/>
<proteinExistence type="predicted"/>
<dbReference type="PANTHER" id="PTHR38926">
    <property type="entry name" value="F-BOX DOMAIN CONTAINING PROTEIN, EXPRESSED"/>
    <property type="match status" value="1"/>
</dbReference>
<dbReference type="InterPro" id="IPR001810">
    <property type="entry name" value="F-box_dom"/>
</dbReference>
<dbReference type="EMBL" id="JAUUTY010000007">
    <property type="protein sequence ID" value="KAK1609307.1"/>
    <property type="molecule type" value="Genomic_DNA"/>
</dbReference>
<evidence type="ECO:0000313" key="2">
    <source>
        <dbReference type="EMBL" id="KAK1609307.1"/>
    </source>
</evidence>
<organism evidence="2 3">
    <name type="scientific">Lolium multiflorum</name>
    <name type="common">Italian ryegrass</name>
    <name type="synonym">Lolium perenne subsp. multiflorum</name>
    <dbReference type="NCBI Taxonomy" id="4521"/>
    <lineage>
        <taxon>Eukaryota</taxon>
        <taxon>Viridiplantae</taxon>
        <taxon>Streptophyta</taxon>
        <taxon>Embryophyta</taxon>
        <taxon>Tracheophyta</taxon>
        <taxon>Spermatophyta</taxon>
        <taxon>Magnoliopsida</taxon>
        <taxon>Liliopsida</taxon>
        <taxon>Poales</taxon>
        <taxon>Poaceae</taxon>
        <taxon>BOP clade</taxon>
        <taxon>Pooideae</taxon>
        <taxon>Poodae</taxon>
        <taxon>Poeae</taxon>
        <taxon>Poeae Chloroplast Group 2 (Poeae type)</taxon>
        <taxon>Loliodinae</taxon>
        <taxon>Loliinae</taxon>
        <taxon>Lolium</taxon>
    </lineage>
</organism>